<evidence type="ECO:0000256" key="4">
    <source>
        <dbReference type="PROSITE-ProRule" id="PRU00221"/>
    </source>
</evidence>
<dbReference type="GO" id="GO:0005680">
    <property type="term" value="C:anaphase-promoting complex"/>
    <property type="evidence" value="ECO:0007669"/>
    <property type="project" value="TreeGrafter"/>
</dbReference>
<organism evidence="6 8">
    <name type="scientific">Didymodactylos carnosus</name>
    <dbReference type="NCBI Taxonomy" id="1234261"/>
    <lineage>
        <taxon>Eukaryota</taxon>
        <taxon>Metazoa</taxon>
        <taxon>Spiralia</taxon>
        <taxon>Gnathifera</taxon>
        <taxon>Rotifera</taxon>
        <taxon>Eurotatoria</taxon>
        <taxon>Bdelloidea</taxon>
        <taxon>Philodinida</taxon>
        <taxon>Philodinidae</taxon>
        <taxon>Didymodactylos</taxon>
    </lineage>
</organism>
<dbReference type="GO" id="GO:1990757">
    <property type="term" value="F:ubiquitin ligase activator activity"/>
    <property type="evidence" value="ECO:0007669"/>
    <property type="project" value="TreeGrafter"/>
</dbReference>
<keyword evidence="2" id="KW-0677">Repeat</keyword>
<dbReference type="PANTHER" id="PTHR19918">
    <property type="entry name" value="CELL DIVISION CYCLE 20 CDC20 FIZZY -RELATED"/>
    <property type="match status" value="1"/>
</dbReference>
<keyword evidence="8" id="KW-1185">Reference proteome</keyword>
<dbReference type="InterPro" id="IPR015943">
    <property type="entry name" value="WD40/YVTN_repeat-like_dom_sf"/>
</dbReference>
<dbReference type="Proteomes" id="UP000681722">
    <property type="component" value="Unassembled WGS sequence"/>
</dbReference>
<gene>
    <name evidence="6" type="ORF">GPM918_LOCUS25395</name>
    <name evidence="7" type="ORF">SRO942_LOCUS25399</name>
</gene>
<evidence type="ECO:0000256" key="1">
    <source>
        <dbReference type="ARBA" id="ARBA00022574"/>
    </source>
</evidence>
<feature type="compositionally biased region" description="Low complexity" evidence="5">
    <location>
        <begin position="63"/>
        <end position="76"/>
    </location>
</feature>
<feature type="repeat" description="WD" evidence="4">
    <location>
        <begin position="188"/>
        <end position="229"/>
    </location>
</feature>
<dbReference type="InterPro" id="IPR033010">
    <property type="entry name" value="Cdc20/Fizzy"/>
</dbReference>
<keyword evidence="3" id="KW-0131">Cell cycle</keyword>
<evidence type="ECO:0000256" key="3">
    <source>
        <dbReference type="ARBA" id="ARBA00023306"/>
    </source>
</evidence>
<dbReference type="InterPro" id="IPR036322">
    <property type="entry name" value="WD40_repeat_dom_sf"/>
</dbReference>
<feature type="compositionally biased region" description="Polar residues" evidence="5">
    <location>
        <begin position="77"/>
        <end position="93"/>
    </location>
</feature>
<evidence type="ECO:0000256" key="5">
    <source>
        <dbReference type="SAM" id="MobiDB-lite"/>
    </source>
</evidence>
<evidence type="ECO:0000313" key="8">
    <source>
        <dbReference type="Proteomes" id="UP000663829"/>
    </source>
</evidence>
<dbReference type="InterPro" id="IPR001680">
    <property type="entry name" value="WD40_rpt"/>
</dbReference>
<keyword evidence="1 4" id="KW-0853">WD repeat</keyword>
<evidence type="ECO:0000313" key="6">
    <source>
        <dbReference type="EMBL" id="CAF1235607.1"/>
    </source>
</evidence>
<evidence type="ECO:0000256" key="2">
    <source>
        <dbReference type="ARBA" id="ARBA00022737"/>
    </source>
</evidence>
<reference evidence="6" key="1">
    <citation type="submission" date="2021-02" db="EMBL/GenBank/DDBJ databases">
        <authorList>
            <person name="Nowell W R."/>
        </authorList>
    </citation>
    <scope>NUCLEOTIDE SEQUENCE</scope>
</reference>
<dbReference type="Proteomes" id="UP000663829">
    <property type="component" value="Unassembled WGS sequence"/>
</dbReference>
<sequence>MKTRDTTSSITTTGIVYNSEDRTKDILNYQALLQNEMFGTRIDTIYDEQIGVSGLNGSGGIAENNSTSTDTNTESNPQTTLIPSSSTLNNTTEGSNFGTQSPLFLSPSSTSLPSSFRLNYTNNNPNILRLCDPNTIFKYSLKHASELQGDFYLNLVDWSSTNILAVGLNASVYLWNANTSNVTRLCDLQSELDKMTSAAWSDRGQFVAVGTHKGIVQIWQAQSHRKTILFPRHTARVGALA</sequence>
<evidence type="ECO:0000313" key="7">
    <source>
        <dbReference type="EMBL" id="CAF3997931.1"/>
    </source>
</evidence>
<protein>
    <recommendedName>
        <fullName evidence="9">Anaphase-promoting complex subunit 4 WD40 domain-containing protein</fullName>
    </recommendedName>
</protein>
<dbReference type="AlphaFoldDB" id="A0A814YTU5"/>
<dbReference type="EMBL" id="CAJOBC010009849">
    <property type="protein sequence ID" value="CAF3997931.1"/>
    <property type="molecule type" value="Genomic_DNA"/>
</dbReference>
<feature type="region of interest" description="Disordered" evidence="5">
    <location>
        <begin position="57"/>
        <end position="93"/>
    </location>
</feature>
<dbReference type="GO" id="GO:1905786">
    <property type="term" value="P:positive regulation of anaphase-promoting complex-dependent catabolic process"/>
    <property type="evidence" value="ECO:0007669"/>
    <property type="project" value="TreeGrafter"/>
</dbReference>
<dbReference type="OrthoDB" id="10263272at2759"/>
<dbReference type="PANTHER" id="PTHR19918:SF1">
    <property type="entry name" value="FIZZY-RELATED PROTEIN HOMOLOG"/>
    <property type="match status" value="1"/>
</dbReference>
<dbReference type="PROSITE" id="PS50082">
    <property type="entry name" value="WD_REPEATS_2"/>
    <property type="match status" value="1"/>
</dbReference>
<dbReference type="GO" id="GO:0010997">
    <property type="term" value="F:anaphase-promoting complex binding"/>
    <property type="evidence" value="ECO:0007669"/>
    <property type="project" value="InterPro"/>
</dbReference>
<accession>A0A814YTU5</accession>
<dbReference type="EMBL" id="CAJNOQ010009845">
    <property type="protein sequence ID" value="CAF1235607.1"/>
    <property type="molecule type" value="Genomic_DNA"/>
</dbReference>
<evidence type="ECO:0008006" key="9">
    <source>
        <dbReference type="Google" id="ProtNLM"/>
    </source>
</evidence>
<comment type="caution">
    <text evidence="6">The sequence shown here is derived from an EMBL/GenBank/DDBJ whole genome shotgun (WGS) entry which is preliminary data.</text>
</comment>
<name>A0A814YTU5_9BILA</name>
<proteinExistence type="predicted"/>
<dbReference type="GO" id="GO:0031145">
    <property type="term" value="P:anaphase-promoting complex-dependent catabolic process"/>
    <property type="evidence" value="ECO:0007669"/>
    <property type="project" value="TreeGrafter"/>
</dbReference>
<dbReference type="SUPFAM" id="SSF50978">
    <property type="entry name" value="WD40 repeat-like"/>
    <property type="match status" value="1"/>
</dbReference>
<dbReference type="Gene3D" id="2.130.10.10">
    <property type="entry name" value="YVTN repeat-like/Quinoprotein amine dehydrogenase"/>
    <property type="match status" value="1"/>
</dbReference>